<dbReference type="RefSeq" id="WP_311555989.1">
    <property type="nucleotide sequence ID" value="NZ_JAVREJ010000005.1"/>
</dbReference>
<dbReference type="EMBL" id="JAVREJ010000005">
    <property type="protein sequence ID" value="MDT0349961.1"/>
    <property type="molecule type" value="Genomic_DNA"/>
</dbReference>
<accession>A0ABU2N7Q5</accession>
<evidence type="ECO:0000256" key="1">
    <source>
        <dbReference type="SAM" id="Phobius"/>
    </source>
</evidence>
<keyword evidence="1" id="KW-1133">Transmembrane helix</keyword>
<evidence type="ECO:0000313" key="3">
    <source>
        <dbReference type="Proteomes" id="UP001183202"/>
    </source>
</evidence>
<keyword evidence="1" id="KW-0472">Membrane</keyword>
<dbReference type="Proteomes" id="UP001183202">
    <property type="component" value="Unassembled WGS sequence"/>
</dbReference>
<organism evidence="2 3">
    <name type="scientific">Pseudonocardia charpentierae</name>
    <dbReference type="NCBI Taxonomy" id="3075545"/>
    <lineage>
        <taxon>Bacteria</taxon>
        <taxon>Bacillati</taxon>
        <taxon>Actinomycetota</taxon>
        <taxon>Actinomycetes</taxon>
        <taxon>Pseudonocardiales</taxon>
        <taxon>Pseudonocardiaceae</taxon>
        <taxon>Pseudonocardia</taxon>
    </lineage>
</organism>
<feature type="transmembrane region" description="Helical" evidence="1">
    <location>
        <begin position="115"/>
        <end position="138"/>
    </location>
</feature>
<feature type="transmembrane region" description="Helical" evidence="1">
    <location>
        <begin position="77"/>
        <end position="100"/>
    </location>
</feature>
<evidence type="ECO:0000313" key="2">
    <source>
        <dbReference type="EMBL" id="MDT0349961.1"/>
    </source>
</evidence>
<keyword evidence="1" id="KW-0812">Transmembrane</keyword>
<feature type="transmembrane region" description="Helical" evidence="1">
    <location>
        <begin position="20"/>
        <end position="40"/>
    </location>
</feature>
<reference evidence="3" key="1">
    <citation type="submission" date="2023-07" db="EMBL/GenBank/DDBJ databases">
        <title>30 novel species of actinomycetes from the DSMZ collection.</title>
        <authorList>
            <person name="Nouioui I."/>
        </authorList>
    </citation>
    <scope>NUCLEOTIDE SEQUENCE [LARGE SCALE GENOMIC DNA]</scope>
    <source>
        <strain evidence="3">DSM 45834</strain>
    </source>
</reference>
<feature type="transmembrane region" description="Helical" evidence="1">
    <location>
        <begin position="52"/>
        <end position="70"/>
    </location>
</feature>
<sequence length="153" mass="15662">MTDRLRPARRLAPLPDPLRWSITAWLAAVAFGVAETAVRLVLPDPPTAGELAARSGVYAVVAAAVLALASGRPAVRIAVAVVVGGIGTLSLIAEPVAWWAVGGSPGTFLAAADGATLLIVGLRAAHLLAVIVAMAAMFHPRVNAFFRSPARAT</sequence>
<protein>
    <recommendedName>
        <fullName evidence="4">DUF4345 domain-containing protein</fullName>
    </recommendedName>
</protein>
<name>A0ABU2N7Q5_9PSEU</name>
<evidence type="ECO:0008006" key="4">
    <source>
        <dbReference type="Google" id="ProtNLM"/>
    </source>
</evidence>
<keyword evidence="3" id="KW-1185">Reference proteome</keyword>
<gene>
    <name evidence="2" type="ORF">RM445_10545</name>
</gene>
<proteinExistence type="predicted"/>
<comment type="caution">
    <text evidence="2">The sequence shown here is derived from an EMBL/GenBank/DDBJ whole genome shotgun (WGS) entry which is preliminary data.</text>
</comment>